<evidence type="ECO:0008006" key="4">
    <source>
        <dbReference type="Google" id="ProtNLM"/>
    </source>
</evidence>
<feature type="transmembrane region" description="Helical" evidence="1">
    <location>
        <begin position="65"/>
        <end position="84"/>
    </location>
</feature>
<keyword evidence="3" id="KW-1185">Reference proteome</keyword>
<protein>
    <recommendedName>
        <fullName evidence="4">HdeD family acid-resistance protein</fullName>
    </recommendedName>
</protein>
<sequence length="181" mass="18579">MRSRQDVWWQALRGAAAIVFGLLALAWPSVTALALAVLFGVYALTNGTLNLTGAFSRDKAGKARLLLVLRGLLGIAAGAVALLLPAITALALAVVIGVWAVATGVLEIGTAVVVRQHGRGLLAVVGVLSIVAGVLLLLRPDVGAVAIAQVIGAYAIVVGALTLAEAWRRRRSAAKTERHAG</sequence>
<dbReference type="InterPro" id="IPR005325">
    <property type="entry name" value="DUF308_memb"/>
</dbReference>
<name>A0A3N9WV70_9ACTN</name>
<evidence type="ECO:0000313" key="3">
    <source>
        <dbReference type="Proteomes" id="UP000282312"/>
    </source>
</evidence>
<feature type="transmembrane region" description="Helical" evidence="1">
    <location>
        <begin position="144"/>
        <end position="164"/>
    </location>
</feature>
<dbReference type="GO" id="GO:0005886">
    <property type="term" value="C:plasma membrane"/>
    <property type="evidence" value="ECO:0007669"/>
    <property type="project" value="TreeGrafter"/>
</dbReference>
<accession>A0A3N9WV70</accession>
<organism evidence="2 3">
    <name type="scientific">Micromonospora inaquosa</name>
    <dbReference type="NCBI Taxonomy" id="2203716"/>
    <lineage>
        <taxon>Bacteria</taxon>
        <taxon>Bacillati</taxon>
        <taxon>Actinomycetota</taxon>
        <taxon>Actinomycetes</taxon>
        <taxon>Micromonosporales</taxon>
        <taxon>Micromonosporaceae</taxon>
        <taxon>Micromonospora</taxon>
    </lineage>
</organism>
<evidence type="ECO:0000256" key="1">
    <source>
        <dbReference type="SAM" id="Phobius"/>
    </source>
</evidence>
<dbReference type="OrthoDB" id="193343at2"/>
<feature type="transmembrane region" description="Helical" evidence="1">
    <location>
        <begin position="33"/>
        <end position="53"/>
    </location>
</feature>
<dbReference type="InterPro" id="IPR052712">
    <property type="entry name" value="Acid_resist_chaperone_HdeD"/>
</dbReference>
<dbReference type="AlphaFoldDB" id="A0A3N9WV70"/>
<dbReference type="PANTHER" id="PTHR34989">
    <property type="entry name" value="PROTEIN HDED"/>
    <property type="match status" value="1"/>
</dbReference>
<dbReference type="EMBL" id="QGSZ01000173">
    <property type="protein sequence ID" value="RQX04619.1"/>
    <property type="molecule type" value="Genomic_DNA"/>
</dbReference>
<dbReference type="Pfam" id="PF03729">
    <property type="entry name" value="DUF308"/>
    <property type="match status" value="2"/>
</dbReference>
<feature type="transmembrane region" description="Helical" evidence="1">
    <location>
        <begin position="90"/>
        <end position="114"/>
    </location>
</feature>
<proteinExistence type="predicted"/>
<feature type="transmembrane region" description="Helical" evidence="1">
    <location>
        <begin position="121"/>
        <end position="138"/>
    </location>
</feature>
<keyword evidence="1" id="KW-0812">Transmembrane</keyword>
<comment type="caution">
    <text evidence="2">The sequence shown here is derived from an EMBL/GenBank/DDBJ whole genome shotgun (WGS) entry which is preliminary data.</text>
</comment>
<dbReference type="RefSeq" id="WP_124772102.1">
    <property type="nucleotide sequence ID" value="NZ_QGSZ01000173.1"/>
</dbReference>
<keyword evidence="1" id="KW-0472">Membrane</keyword>
<gene>
    <name evidence="2" type="ORF">DLJ59_09390</name>
</gene>
<dbReference type="PANTHER" id="PTHR34989:SF1">
    <property type="entry name" value="PROTEIN HDED"/>
    <property type="match status" value="1"/>
</dbReference>
<feature type="transmembrane region" description="Helical" evidence="1">
    <location>
        <begin position="7"/>
        <end position="27"/>
    </location>
</feature>
<keyword evidence="1" id="KW-1133">Transmembrane helix</keyword>
<reference evidence="2 3" key="1">
    <citation type="submission" date="2018-05" db="EMBL/GenBank/DDBJ databases">
        <title>Micromonospora from Atacama Desert.</title>
        <authorList>
            <person name="Carro L."/>
            <person name="Goodfellow M."/>
            <person name="Klenk H.-P."/>
        </authorList>
    </citation>
    <scope>NUCLEOTIDE SEQUENCE [LARGE SCALE GENOMIC DNA]</scope>
    <source>
        <strain evidence="2 3">LB39</strain>
    </source>
</reference>
<dbReference type="Proteomes" id="UP000282312">
    <property type="component" value="Unassembled WGS sequence"/>
</dbReference>
<evidence type="ECO:0000313" key="2">
    <source>
        <dbReference type="EMBL" id="RQX04619.1"/>
    </source>
</evidence>